<dbReference type="RefSeq" id="WP_200338673.1">
    <property type="nucleotide sequence ID" value="NZ_NRRL01000001.1"/>
</dbReference>
<evidence type="ECO:0000313" key="1">
    <source>
        <dbReference type="EMBL" id="MBK1666622.1"/>
    </source>
</evidence>
<dbReference type="Proteomes" id="UP001296873">
    <property type="component" value="Unassembled WGS sequence"/>
</dbReference>
<sequence length="174" mass="19068">MMTPEQTLERLDQSAETLVQTKHTPAGQQVKLIYDWRARQYNLLIEPADHASERIVHPYSDPIAATAAFNAIGEPSVACLAPGYRFLGDMRERTGLQHSVFSIGTTAEAAIEAFAHMLVGEDGAREHAKDIDIEPVTDRPAFQWSARFKLASNGTGMKAAGIYVPGGAVLTWWS</sequence>
<comment type="caution">
    <text evidence="1">The sequence shown here is derived from an EMBL/GenBank/DDBJ whole genome shotgun (WGS) entry which is preliminary data.</text>
</comment>
<keyword evidence="2" id="KW-1185">Reference proteome</keyword>
<protein>
    <submittedName>
        <fullName evidence="1">Uncharacterized protein</fullName>
    </submittedName>
</protein>
<accession>A0ABS1D9H9</accession>
<name>A0ABS1D9H9_9PROT</name>
<organism evidence="1 2">
    <name type="scientific">Rhodovibrio sodomensis</name>
    <dbReference type="NCBI Taxonomy" id="1088"/>
    <lineage>
        <taxon>Bacteria</taxon>
        <taxon>Pseudomonadati</taxon>
        <taxon>Pseudomonadota</taxon>
        <taxon>Alphaproteobacteria</taxon>
        <taxon>Rhodospirillales</taxon>
        <taxon>Rhodovibrionaceae</taxon>
        <taxon>Rhodovibrio</taxon>
    </lineage>
</organism>
<reference evidence="1 2" key="1">
    <citation type="journal article" date="2020" name="Microorganisms">
        <title>Osmotic Adaptation and Compatible Solute Biosynthesis of Phototrophic Bacteria as Revealed from Genome Analyses.</title>
        <authorList>
            <person name="Imhoff J.F."/>
            <person name="Rahn T."/>
            <person name="Kunzel S."/>
            <person name="Keller A."/>
            <person name="Neulinger S.C."/>
        </authorList>
    </citation>
    <scope>NUCLEOTIDE SEQUENCE [LARGE SCALE GENOMIC DNA]</scope>
    <source>
        <strain evidence="1 2">DSM 9895</strain>
    </source>
</reference>
<proteinExistence type="predicted"/>
<dbReference type="EMBL" id="NRRL01000001">
    <property type="protein sequence ID" value="MBK1666622.1"/>
    <property type="molecule type" value="Genomic_DNA"/>
</dbReference>
<evidence type="ECO:0000313" key="2">
    <source>
        <dbReference type="Proteomes" id="UP001296873"/>
    </source>
</evidence>
<gene>
    <name evidence="1" type="ORF">CKO28_01010</name>
</gene>